<feature type="non-terminal residue" evidence="1">
    <location>
        <position position="85"/>
    </location>
</feature>
<dbReference type="CDD" id="cd09272">
    <property type="entry name" value="RNase_HI_RT_Ty1"/>
    <property type="match status" value="1"/>
</dbReference>
<accession>A0A371G431</accession>
<dbReference type="STRING" id="157652.A0A371G431"/>
<keyword evidence="2" id="KW-1185">Reference proteome</keyword>
<dbReference type="Proteomes" id="UP000257109">
    <property type="component" value="Unassembled WGS sequence"/>
</dbReference>
<dbReference type="AlphaFoldDB" id="A0A371G431"/>
<evidence type="ECO:0000313" key="2">
    <source>
        <dbReference type="Proteomes" id="UP000257109"/>
    </source>
</evidence>
<dbReference type="EMBL" id="QJKJ01006835">
    <property type="protein sequence ID" value="RDX85257.1"/>
    <property type="molecule type" value="Genomic_DNA"/>
</dbReference>
<reference evidence="1" key="1">
    <citation type="submission" date="2018-05" db="EMBL/GenBank/DDBJ databases">
        <title>Draft genome of Mucuna pruriens seed.</title>
        <authorList>
            <person name="Nnadi N.E."/>
            <person name="Vos R."/>
            <person name="Hasami M.H."/>
            <person name="Devisetty U.K."/>
            <person name="Aguiy J.C."/>
        </authorList>
    </citation>
    <scope>NUCLEOTIDE SEQUENCE [LARGE SCALE GENOMIC DNA]</scope>
    <source>
        <strain evidence="1">JCA_2017</strain>
    </source>
</reference>
<feature type="non-terminal residue" evidence="1">
    <location>
        <position position="1"/>
    </location>
</feature>
<sequence>MKLYCDHQAALHIASNPVFHERTKHIEIDCHFVQEKLLAKEISTKFVNSSNQLAVFPYFLFRLRCLPYKREIRNCITYTTQFNIV</sequence>
<name>A0A371G431_MUCPR</name>
<organism evidence="1 2">
    <name type="scientific">Mucuna pruriens</name>
    <name type="common">Velvet bean</name>
    <name type="synonym">Dolichos pruriens</name>
    <dbReference type="NCBI Taxonomy" id="157652"/>
    <lineage>
        <taxon>Eukaryota</taxon>
        <taxon>Viridiplantae</taxon>
        <taxon>Streptophyta</taxon>
        <taxon>Embryophyta</taxon>
        <taxon>Tracheophyta</taxon>
        <taxon>Spermatophyta</taxon>
        <taxon>Magnoliopsida</taxon>
        <taxon>eudicotyledons</taxon>
        <taxon>Gunneridae</taxon>
        <taxon>Pentapetalae</taxon>
        <taxon>rosids</taxon>
        <taxon>fabids</taxon>
        <taxon>Fabales</taxon>
        <taxon>Fabaceae</taxon>
        <taxon>Papilionoideae</taxon>
        <taxon>50 kb inversion clade</taxon>
        <taxon>NPAAA clade</taxon>
        <taxon>indigoferoid/millettioid clade</taxon>
        <taxon>Phaseoleae</taxon>
        <taxon>Mucuna</taxon>
    </lineage>
</organism>
<gene>
    <name evidence="1" type="primary">GIP</name>
    <name evidence="1" type="ORF">CR513_33577</name>
</gene>
<proteinExistence type="predicted"/>
<protein>
    <submittedName>
        <fullName evidence="1">Copia protein</fullName>
    </submittedName>
</protein>
<comment type="caution">
    <text evidence="1">The sequence shown here is derived from an EMBL/GenBank/DDBJ whole genome shotgun (WGS) entry which is preliminary data.</text>
</comment>
<evidence type="ECO:0000313" key="1">
    <source>
        <dbReference type="EMBL" id="RDX85257.1"/>
    </source>
</evidence>
<dbReference type="OrthoDB" id="414945at2759"/>